<dbReference type="Proteomes" id="UP000295293">
    <property type="component" value="Unassembled WGS sequence"/>
</dbReference>
<dbReference type="EMBL" id="SNZH01000003">
    <property type="protein sequence ID" value="TDR46771.1"/>
    <property type="molecule type" value="Genomic_DNA"/>
</dbReference>
<evidence type="ECO:0000313" key="2">
    <source>
        <dbReference type="Proteomes" id="UP000295293"/>
    </source>
</evidence>
<dbReference type="NCBIfam" id="NF033832">
    <property type="entry name" value="sce7726_fam"/>
    <property type="match status" value="1"/>
</dbReference>
<reference evidence="1 2" key="1">
    <citation type="submission" date="2019-03" db="EMBL/GenBank/DDBJ databases">
        <title>Genomic Encyclopedia of Type Strains, Phase IV (KMG-IV): sequencing the most valuable type-strain genomes for metagenomic binning, comparative biology and taxonomic classification.</title>
        <authorList>
            <person name="Goeker M."/>
        </authorList>
    </citation>
    <scope>NUCLEOTIDE SEQUENCE [LARGE SCALE GENOMIC DNA]</scope>
    <source>
        <strain evidence="1 2">DSM 21667</strain>
    </source>
</reference>
<proteinExistence type="predicted"/>
<evidence type="ECO:0000313" key="1">
    <source>
        <dbReference type="EMBL" id="TDR46771.1"/>
    </source>
</evidence>
<gene>
    <name evidence="1" type="ORF">DFR29_103307</name>
</gene>
<accession>A0A4R6Z529</accession>
<sequence>MRPMHARMRAAGMTVTKGSPIAPLLDECLFNLQRNYRCEYVYKAAVGDRIVFGRHSPRTASLQVELPVGRSIVDLAVFNGTSTAYEIKTEFDSDKRLVSQTPDYLKAFDQVFVVTHADMAERCLSMLDTRVGILVLNDRGRLTTVRSAVSADGRIDSATLFRMLRRAEYQAAVGRLLGPQPDLPNGQVHAHYSRLWATLSPEEAHRAFVAAMRDRTTQPHSVDFLTALPASLRVLGYATPLSAVQRQRILNVLH</sequence>
<dbReference type="InterPro" id="IPR047729">
    <property type="entry name" value="Sce7726-like"/>
</dbReference>
<evidence type="ECO:0008006" key="3">
    <source>
        <dbReference type="Google" id="ProtNLM"/>
    </source>
</evidence>
<comment type="caution">
    <text evidence="1">The sequence shown here is derived from an EMBL/GenBank/DDBJ whole genome shotgun (WGS) entry which is preliminary data.</text>
</comment>
<dbReference type="AlphaFoldDB" id="A0A4R6Z529"/>
<organism evidence="1 2">
    <name type="scientific">Tahibacter aquaticus</name>
    <dbReference type="NCBI Taxonomy" id="520092"/>
    <lineage>
        <taxon>Bacteria</taxon>
        <taxon>Pseudomonadati</taxon>
        <taxon>Pseudomonadota</taxon>
        <taxon>Gammaproteobacteria</taxon>
        <taxon>Lysobacterales</taxon>
        <taxon>Rhodanobacteraceae</taxon>
        <taxon>Tahibacter</taxon>
    </lineage>
</organism>
<protein>
    <recommendedName>
        <fullName evidence="3">Sce7726 family protein</fullName>
    </recommendedName>
</protein>
<name>A0A4R6Z529_9GAMM</name>
<keyword evidence="2" id="KW-1185">Reference proteome</keyword>